<reference evidence="1 2" key="1">
    <citation type="submission" date="2022-11" db="EMBL/GenBank/DDBJ databases">
        <title>The characterization of three novel Bacteroidetes species and genomic analysis of their roles in tidal elemental geochemical cycles.</title>
        <authorList>
            <person name="Ma K."/>
        </authorList>
    </citation>
    <scope>NUCLEOTIDE SEQUENCE [LARGE SCALE GENOMIC DNA]</scope>
    <source>
        <strain evidence="1 2">M17</strain>
    </source>
</reference>
<dbReference type="RefSeq" id="WP_266055742.1">
    <property type="nucleotide sequence ID" value="NZ_JAPFQN010000003.1"/>
</dbReference>
<dbReference type="Proteomes" id="UP001209885">
    <property type="component" value="Unassembled WGS sequence"/>
</dbReference>
<gene>
    <name evidence="1" type="ORF">OO013_05775</name>
</gene>
<proteinExistence type="predicted"/>
<protein>
    <recommendedName>
        <fullName evidence="3">Lipoprotein</fullName>
    </recommendedName>
</protein>
<comment type="caution">
    <text evidence="1">The sequence shown here is derived from an EMBL/GenBank/DDBJ whole genome shotgun (WGS) entry which is preliminary data.</text>
</comment>
<keyword evidence="2" id="KW-1185">Reference proteome</keyword>
<evidence type="ECO:0000313" key="2">
    <source>
        <dbReference type="Proteomes" id="UP001209885"/>
    </source>
</evidence>
<dbReference type="EMBL" id="JAPFQN010000003">
    <property type="protein sequence ID" value="MCX2743364.1"/>
    <property type="molecule type" value="Genomic_DNA"/>
</dbReference>
<sequence length="252" mass="29000">MKKHFLIYLLPVLFIFLTGCHNKKADEQKTSKQVNLSTEKTTNEDSFIVKENLSEENPTEVKIHENCYCNGVYASPKEHLKFNDDLVELCSFDYDSVSGVTYEFGIFDKNKKLMFEGSIPSLFKVKEDKKGLYLIQETELPSGKSNNWKYTPVIRHDIVVADSTAHISSTNIYKRSNLKINRDSVLEYFETQSKNRQRSIENNFAKLFILTLENDTKAMKLMDSINHNVNFDASMGQLQSELSGILELLNKN</sequence>
<evidence type="ECO:0000313" key="1">
    <source>
        <dbReference type="EMBL" id="MCX2743364.1"/>
    </source>
</evidence>
<organism evidence="1 2">
    <name type="scientific">Mangrovivirga halotolerans</name>
    <dbReference type="NCBI Taxonomy" id="2993936"/>
    <lineage>
        <taxon>Bacteria</taxon>
        <taxon>Pseudomonadati</taxon>
        <taxon>Bacteroidota</taxon>
        <taxon>Cytophagia</taxon>
        <taxon>Cytophagales</taxon>
        <taxon>Mangrovivirgaceae</taxon>
        <taxon>Mangrovivirga</taxon>
    </lineage>
</organism>
<dbReference type="PROSITE" id="PS51257">
    <property type="entry name" value="PROKAR_LIPOPROTEIN"/>
    <property type="match status" value="1"/>
</dbReference>
<name>A0ABT3RPS2_9BACT</name>
<evidence type="ECO:0008006" key="3">
    <source>
        <dbReference type="Google" id="ProtNLM"/>
    </source>
</evidence>
<accession>A0ABT3RPS2</accession>